<protein>
    <submittedName>
        <fullName evidence="1">Uncharacterized protein</fullName>
    </submittedName>
</protein>
<reference evidence="1" key="1">
    <citation type="submission" date="2014-05" db="EMBL/GenBank/DDBJ databases">
        <authorList>
            <person name="Chronopoulou M."/>
        </authorList>
    </citation>
    <scope>NUCLEOTIDE SEQUENCE</scope>
    <source>
        <tissue evidence="1">Whole organism</tissue>
    </source>
</reference>
<proteinExistence type="predicted"/>
<dbReference type="AlphaFoldDB" id="A0A0K2V4R7"/>
<dbReference type="EMBL" id="HACA01027771">
    <property type="protein sequence ID" value="CDW45132.1"/>
    <property type="molecule type" value="Transcribed_RNA"/>
</dbReference>
<accession>A0A0K2V4R7</accession>
<name>A0A0K2V4R7_LEPSM</name>
<sequence length="48" mass="5783">SVLAKGRIYERHLHYHYTYSSILRIHLLLRTLYENNKVQYACDSITND</sequence>
<feature type="non-terminal residue" evidence="1">
    <location>
        <position position="1"/>
    </location>
</feature>
<evidence type="ECO:0000313" key="1">
    <source>
        <dbReference type="EMBL" id="CDW45132.1"/>
    </source>
</evidence>
<organism evidence="1">
    <name type="scientific">Lepeophtheirus salmonis</name>
    <name type="common">Salmon louse</name>
    <name type="synonym">Caligus salmonis</name>
    <dbReference type="NCBI Taxonomy" id="72036"/>
    <lineage>
        <taxon>Eukaryota</taxon>
        <taxon>Metazoa</taxon>
        <taxon>Ecdysozoa</taxon>
        <taxon>Arthropoda</taxon>
        <taxon>Crustacea</taxon>
        <taxon>Multicrustacea</taxon>
        <taxon>Hexanauplia</taxon>
        <taxon>Copepoda</taxon>
        <taxon>Siphonostomatoida</taxon>
        <taxon>Caligidae</taxon>
        <taxon>Lepeophtheirus</taxon>
    </lineage>
</organism>